<evidence type="ECO:0000259" key="4">
    <source>
        <dbReference type="Pfam" id="PF02234"/>
    </source>
</evidence>
<keyword evidence="3" id="KW-0649">Protein kinase inhibitor</keyword>
<accession>A0A834SWJ7</accession>
<dbReference type="InterPro" id="IPR003175">
    <property type="entry name" value="CDI_dom"/>
</dbReference>
<keyword evidence="6" id="KW-1185">Reference proteome</keyword>
<dbReference type="GO" id="GO:0004861">
    <property type="term" value="F:cyclin-dependent protein serine/threonine kinase inhibitor activity"/>
    <property type="evidence" value="ECO:0007669"/>
    <property type="project" value="UniProtKB-UniRule"/>
</dbReference>
<evidence type="ECO:0000313" key="5">
    <source>
        <dbReference type="EMBL" id="KAF7810913.1"/>
    </source>
</evidence>
<reference evidence="5" key="1">
    <citation type="submission" date="2020-09" db="EMBL/GenBank/DDBJ databases">
        <title>Genome-Enabled Discovery of Anthraquinone Biosynthesis in Senna tora.</title>
        <authorList>
            <person name="Kang S.-H."/>
            <person name="Pandey R.P."/>
            <person name="Lee C.-M."/>
            <person name="Sim J.-S."/>
            <person name="Jeong J.-T."/>
            <person name="Choi B.-S."/>
            <person name="Jung M."/>
            <person name="Ginzburg D."/>
            <person name="Zhao K."/>
            <person name="Won S.Y."/>
            <person name="Oh T.-J."/>
            <person name="Yu Y."/>
            <person name="Kim N.-H."/>
            <person name="Lee O.R."/>
            <person name="Lee T.-H."/>
            <person name="Bashyal P."/>
            <person name="Kim T.-S."/>
            <person name="Lee W.-H."/>
            <person name="Kawkins C."/>
            <person name="Kim C.-K."/>
            <person name="Kim J.S."/>
            <person name="Ahn B.O."/>
            <person name="Rhee S.Y."/>
            <person name="Sohng J.K."/>
        </authorList>
    </citation>
    <scope>NUCLEOTIDE SEQUENCE</scope>
    <source>
        <tissue evidence="5">Leaf</tissue>
    </source>
</reference>
<name>A0A834SWJ7_9FABA</name>
<dbReference type="AlphaFoldDB" id="A0A834SWJ7"/>
<dbReference type="InterPro" id="IPR044275">
    <property type="entry name" value="KRP"/>
</dbReference>
<comment type="caution">
    <text evidence="5">The sequence shown here is derived from an EMBL/GenBank/DDBJ whole genome shotgun (WGS) entry which is preliminary data.</text>
</comment>
<dbReference type="OrthoDB" id="9940972at2759"/>
<dbReference type="PANTHER" id="PTHR46776">
    <property type="entry name" value="CYCLIN-DEPENDENT KINASE INHIBITOR 4-RELATED"/>
    <property type="match status" value="1"/>
</dbReference>
<dbReference type="PIRSF" id="PIRSF017811">
    <property type="entry name" value="CDK_inhib_pln"/>
    <property type="match status" value="1"/>
</dbReference>
<dbReference type="Pfam" id="PF02234">
    <property type="entry name" value="CDI"/>
    <property type="match status" value="1"/>
</dbReference>
<proteinExistence type="inferred from homology"/>
<evidence type="ECO:0000256" key="1">
    <source>
        <dbReference type="ARBA" id="ARBA00004642"/>
    </source>
</evidence>
<protein>
    <recommendedName>
        <fullName evidence="3">Cyclin-dependent kinase inhibitor</fullName>
    </recommendedName>
</protein>
<gene>
    <name evidence="5" type="ORF">G2W53_031889</name>
</gene>
<feature type="domain" description="Cyclin-dependent kinase inhibitor" evidence="4">
    <location>
        <begin position="147"/>
        <end position="184"/>
    </location>
</feature>
<evidence type="ECO:0000313" key="6">
    <source>
        <dbReference type="Proteomes" id="UP000634136"/>
    </source>
</evidence>
<dbReference type="GO" id="GO:0005654">
    <property type="term" value="C:nucleoplasm"/>
    <property type="evidence" value="ECO:0007669"/>
    <property type="project" value="UniProtKB-SubCell"/>
</dbReference>
<comment type="subcellular location">
    <subcellularLocation>
        <location evidence="1">Nucleus</location>
        <location evidence="1">Nucleoplasm</location>
    </subcellularLocation>
</comment>
<dbReference type="EMBL" id="JAAIUW010000010">
    <property type="protein sequence ID" value="KAF7810913.1"/>
    <property type="molecule type" value="Genomic_DNA"/>
</dbReference>
<keyword evidence="2" id="KW-0131">Cell cycle</keyword>
<dbReference type="Proteomes" id="UP000634136">
    <property type="component" value="Unassembled WGS sequence"/>
</dbReference>
<evidence type="ECO:0000256" key="2">
    <source>
        <dbReference type="ARBA" id="ARBA00023306"/>
    </source>
</evidence>
<evidence type="ECO:0000256" key="3">
    <source>
        <dbReference type="PIRNR" id="PIRNR017811"/>
    </source>
</evidence>
<organism evidence="5 6">
    <name type="scientific">Senna tora</name>
    <dbReference type="NCBI Taxonomy" id="362788"/>
    <lineage>
        <taxon>Eukaryota</taxon>
        <taxon>Viridiplantae</taxon>
        <taxon>Streptophyta</taxon>
        <taxon>Embryophyta</taxon>
        <taxon>Tracheophyta</taxon>
        <taxon>Spermatophyta</taxon>
        <taxon>Magnoliopsida</taxon>
        <taxon>eudicotyledons</taxon>
        <taxon>Gunneridae</taxon>
        <taxon>Pentapetalae</taxon>
        <taxon>rosids</taxon>
        <taxon>fabids</taxon>
        <taxon>Fabales</taxon>
        <taxon>Fabaceae</taxon>
        <taxon>Caesalpinioideae</taxon>
        <taxon>Cassia clade</taxon>
        <taxon>Senna</taxon>
    </lineage>
</organism>
<dbReference type="GO" id="GO:0051726">
    <property type="term" value="P:regulation of cell cycle"/>
    <property type="evidence" value="ECO:0007669"/>
    <property type="project" value="InterPro"/>
</dbReference>
<sequence>MSEHKRTASTFAAMEASSGATFSKKRKTTSLASCQFQLRSNSRRRHLPTSHLHDAALSPAAATSAVNSDATVVSGSFPLTTTSCSSTETSDVVKDSTAAALDLEANAVDSTFSNIKLFSKDKCWLSECSGDSEEASTTVFPAAEMAPKEEEIEEFFAMAEKYEQKRFAEKYNYDIVTDMPLQESDSFQPLAELEGIILFH</sequence>
<comment type="similarity">
    <text evidence="3">Belongs to the CDI family. ICK/KRP subfamily.</text>
</comment>